<dbReference type="PROSITE" id="PS50846">
    <property type="entry name" value="HMA_2"/>
    <property type="match status" value="1"/>
</dbReference>
<keyword evidence="2" id="KW-0813">Transport</keyword>
<dbReference type="GO" id="GO:0055070">
    <property type="term" value="P:copper ion homeostasis"/>
    <property type="evidence" value="ECO:0007669"/>
    <property type="project" value="TreeGrafter"/>
</dbReference>
<dbReference type="STRING" id="42155.A0A0R3Q727"/>
<name>A0A0R3Q727_9BILA</name>
<evidence type="ECO:0000313" key="11">
    <source>
        <dbReference type="EMBL" id="VDO10288.1"/>
    </source>
</evidence>
<evidence type="ECO:0000256" key="4">
    <source>
        <dbReference type="ARBA" id="ARBA00022553"/>
    </source>
</evidence>
<reference evidence="13" key="1">
    <citation type="submission" date="2017-02" db="UniProtKB">
        <authorList>
            <consortium name="WormBaseParasite"/>
        </authorList>
    </citation>
    <scope>IDENTIFICATION</scope>
</reference>
<protein>
    <submittedName>
        <fullName evidence="13">P-type Cu(+) transporter</fullName>
    </submittedName>
</protein>
<dbReference type="Proteomes" id="UP000280834">
    <property type="component" value="Unassembled WGS sequence"/>
</dbReference>
<dbReference type="AlphaFoldDB" id="A0A0R3Q727"/>
<evidence type="ECO:0000256" key="1">
    <source>
        <dbReference type="ARBA" id="ARBA00004651"/>
    </source>
</evidence>
<reference evidence="11 12" key="2">
    <citation type="submission" date="2018-11" db="EMBL/GenBank/DDBJ databases">
        <authorList>
            <consortium name="Pathogen Informatics"/>
        </authorList>
    </citation>
    <scope>NUCLEOTIDE SEQUENCE [LARGE SCALE GENOMIC DNA]</scope>
</reference>
<dbReference type="WBParaSite" id="BTMF_0000213101-mRNA-1">
    <property type="protein sequence ID" value="BTMF_0000213101-mRNA-1"/>
    <property type="gene ID" value="BTMF_0000213101"/>
</dbReference>
<dbReference type="PANTHER" id="PTHR43520:SF5">
    <property type="entry name" value="CATION-TRANSPORTING P-TYPE ATPASE-RELATED"/>
    <property type="match status" value="1"/>
</dbReference>
<keyword evidence="5" id="KW-0479">Metal-binding</keyword>
<keyword evidence="9" id="KW-1133">Transmembrane helix</keyword>
<dbReference type="Pfam" id="PF00403">
    <property type="entry name" value="HMA"/>
    <property type="match status" value="1"/>
</dbReference>
<dbReference type="Gene3D" id="2.70.150.10">
    <property type="entry name" value="Calcium-transporting ATPase, cytoplasmic transduction domain A"/>
    <property type="match status" value="1"/>
</dbReference>
<dbReference type="CDD" id="cd00371">
    <property type="entry name" value="HMA"/>
    <property type="match status" value="1"/>
</dbReference>
<dbReference type="GO" id="GO:0005886">
    <property type="term" value="C:plasma membrane"/>
    <property type="evidence" value="ECO:0007669"/>
    <property type="project" value="UniProtKB-SubCell"/>
</dbReference>
<dbReference type="GO" id="GO:0005507">
    <property type="term" value="F:copper ion binding"/>
    <property type="evidence" value="ECO:0007669"/>
    <property type="project" value="TreeGrafter"/>
</dbReference>
<evidence type="ECO:0000256" key="6">
    <source>
        <dbReference type="ARBA" id="ARBA00022842"/>
    </source>
</evidence>
<proteinExistence type="predicted"/>
<evidence type="ECO:0000313" key="12">
    <source>
        <dbReference type="Proteomes" id="UP000280834"/>
    </source>
</evidence>
<dbReference type="Pfam" id="PF00122">
    <property type="entry name" value="E1-E2_ATPase"/>
    <property type="match status" value="1"/>
</dbReference>
<dbReference type="InterPro" id="IPR059000">
    <property type="entry name" value="ATPase_P-type_domA"/>
</dbReference>
<dbReference type="EMBL" id="UZAG01001058">
    <property type="protein sequence ID" value="VDO10288.1"/>
    <property type="molecule type" value="Genomic_DNA"/>
</dbReference>
<sequence length="389" mass="43171">MMQASIASLPINSEVLIETSQAWEALDDQQEWTEFSDRVAIDPKDDRWTSQVMVGGMRCTACGFSVEAVLRAVPGVLEAQVNPASRRARIVWVSTVTKPSVWFEACAAAGYPLLPASPTSVHGENARELRTALWRWLVSGLCMMQVMMYAYPAYIARPGEMSSDALELLRWASWVLTLPVMLFCCGPFFRSAWRDVRAGRISMELPVAFGVAITFAVSTAATFDPNGSWGQEVYFDSLTMFVFFLLTGRWLEAKLKTRTAGALDALLHRLPDSVERLSGDERWQRVSPRRLVVGDIVRVWPGEAFPADGLLVDGDTSADEALLSGESRPVPRGRGDRVLAGSHNISAPVKMRVERVGAETRFANIVRLMERAALEKPRLARLADRFAYP</sequence>
<dbReference type="InterPro" id="IPR036163">
    <property type="entry name" value="HMA_dom_sf"/>
</dbReference>
<keyword evidence="12" id="KW-1185">Reference proteome</keyword>
<accession>A0A0R3Q727</accession>
<feature type="domain" description="HMA" evidence="10">
    <location>
        <begin position="48"/>
        <end position="114"/>
    </location>
</feature>
<comment type="subcellular location">
    <subcellularLocation>
        <location evidence="1">Cell membrane</location>
        <topology evidence="1">Multi-pass membrane protein</topology>
    </subcellularLocation>
</comment>
<evidence type="ECO:0000256" key="7">
    <source>
        <dbReference type="ARBA" id="ARBA00022967"/>
    </source>
</evidence>
<feature type="transmembrane region" description="Helical" evidence="9">
    <location>
        <begin position="233"/>
        <end position="251"/>
    </location>
</feature>
<dbReference type="Gene3D" id="3.30.70.100">
    <property type="match status" value="1"/>
</dbReference>
<feature type="transmembrane region" description="Helical" evidence="9">
    <location>
        <begin position="171"/>
        <end position="189"/>
    </location>
</feature>
<keyword evidence="9" id="KW-0812">Transmembrane</keyword>
<keyword evidence="7" id="KW-1278">Translocase</keyword>
<dbReference type="SUPFAM" id="SSF55008">
    <property type="entry name" value="HMA, heavy metal-associated domain"/>
    <property type="match status" value="1"/>
</dbReference>
<dbReference type="InterPro" id="IPR006121">
    <property type="entry name" value="HMA_dom"/>
</dbReference>
<keyword evidence="3" id="KW-1003">Cell membrane</keyword>
<keyword evidence="8" id="KW-0406">Ion transport</keyword>
<evidence type="ECO:0000313" key="13">
    <source>
        <dbReference type="WBParaSite" id="BTMF_0000213101-mRNA-1"/>
    </source>
</evidence>
<dbReference type="InterPro" id="IPR008250">
    <property type="entry name" value="ATPase_P-typ_transduc_dom_A_sf"/>
</dbReference>
<evidence type="ECO:0000256" key="3">
    <source>
        <dbReference type="ARBA" id="ARBA00022475"/>
    </source>
</evidence>
<evidence type="ECO:0000259" key="10">
    <source>
        <dbReference type="PROSITE" id="PS50846"/>
    </source>
</evidence>
<keyword evidence="6" id="KW-0460">Magnesium</keyword>
<feature type="transmembrane region" description="Helical" evidence="9">
    <location>
        <begin position="201"/>
        <end position="221"/>
    </location>
</feature>
<keyword evidence="9" id="KW-0472">Membrane</keyword>
<dbReference type="GO" id="GO:0043682">
    <property type="term" value="F:P-type divalent copper transporter activity"/>
    <property type="evidence" value="ECO:0007669"/>
    <property type="project" value="TreeGrafter"/>
</dbReference>
<organism evidence="13">
    <name type="scientific">Brugia timori</name>
    <dbReference type="NCBI Taxonomy" id="42155"/>
    <lineage>
        <taxon>Eukaryota</taxon>
        <taxon>Metazoa</taxon>
        <taxon>Ecdysozoa</taxon>
        <taxon>Nematoda</taxon>
        <taxon>Chromadorea</taxon>
        <taxon>Rhabditida</taxon>
        <taxon>Spirurina</taxon>
        <taxon>Spiruromorpha</taxon>
        <taxon>Filarioidea</taxon>
        <taxon>Onchocercidae</taxon>
        <taxon>Brugia</taxon>
    </lineage>
</organism>
<evidence type="ECO:0000256" key="9">
    <source>
        <dbReference type="SAM" id="Phobius"/>
    </source>
</evidence>
<evidence type="ECO:0000256" key="2">
    <source>
        <dbReference type="ARBA" id="ARBA00022448"/>
    </source>
</evidence>
<gene>
    <name evidence="11" type="ORF">BTMF_LOCUS1459</name>
</gene>
<keyword evidence="4" id="KW-0597">Phosphoprotein</keyword>
<dbReference type="SUPFAM" id="SSF81653">
    <property type="entry name" value="Calcium ATPase, transduction domain A"/>
    <property type="match status" value="1"/>
</dbReference>
<dbReference type="PANTHER" id="PTHR43520">
    <property type="entry name" value="ATP7, ISOFORM B"/>
    <property type="match status" value="1"/>
</dbReference>
<feature type="transmembrane region" description="Helical" evidence="9">
    <location>
        <begin position="133"/>
        <end position="151"/>
    </location>
</feature>
<evidence type="ECO:0000256" key="5">
    <source>
        <dbReference type="ARBA" id="ARBA00022723"/>
    </source>
</evidence>
<evidence type="ECO:0000256" key="8">
    <source>
        <dbReference type="ARBA" id="ARBA00023065"/>
    </source>
</evidence>